<dbReference type="OrthoDB" id="5086500at2759"/>
<dbReference type="SUPFAM" id="SSF53474">
    <property type="entry name" value="alpha/beta-Hydrolases"/>
    <property type="match status" value="1"/>
</dbReference>
<evidence type="ECO:0000256" key="1">
    <source>
        <dbReference type="SAM" id="MobiDB-lite"/>
    </source>
</evidence>
<feature type="region of interest" description="Disordered" evidence="1">
    <location>
        <begin position="19"/>
        <end position="49"/>
    </location>
</feature>
<protein>
    <recommendedName>
        <fullName evidence="4">Protein SERAC1</fullName>
    </recommendedName>
</protein>
<dbReference type="SUPFAM" id="SSF48371">
    <property type="entry name" value="ARM repeat"/>
    <property type="match status" value="1"/>
</dbReference>
<sequence>MLRLCNKSRRTVLLRPLFRSLSSSPPPHRHPENPIVSPNNLTNTHHIPQSPSILRQHNSLSPQHQPHSRKTLIALSATLISTILASIALVSTNDNVCADVERSIEGSKDAIKKVLNRMRQTGVAATVLLKSLRSVLSSANQEVRLGFELRVAAFLADIVTANESRRAAIVGAGGGAVVDWLLETVSSRSGDSWGTQAEAARALAYLIADENVCGNVLGRPCAVPNLLRFIFSFQPKRSNKDRRSSLDGSNTLRGRSMLVAAIMDIVTSNCDSVDKDSFQPFLPADADNRDIAAAIEVVEEGCMHLDGSQGDENDDDGGKGIRGIGMKILGGTTVVGLSRTDGLLKMGFSDMRPLESVKPIPENISFQKGYDSSQSQGNSTFISVVPGLWDDLQCEHVAVPFAAWALANWALASEGNRLHIQELDQDGHAIMAALTAPERTVKWHGSLVARLLLEDRNLPLIDSVTDWSSSLLSTAFQASKTEDIPLAQVALSAFLVSVDRSSDARKVVMEKGLHLMRDIAKQTLKHEHVQETLAKALKLLSTGDSHLSLEESQKWSGILLTWVCGKFSSDAIRDSAIKILYCILEDYGPYSVPISQGWLTILLTSILADNKTPTVKGSTQPKSNKVKTQIDQSNVIFAAQISNQLASAVVNLAGNQLGRDTGSIDTFPLKDLLALEPFVVPFKNMKKDSSLKFDAADSALATLKGIKAITGLCMEDSVCQNKLADFGVLCLLKRFLLRDDYEQLAAIEAYDASKVFEKQERVSNVSGEEPVLDATDSSSIRVPPTAHIRRHAARLLNILSLLPKVQKAIIADETWCKWLDDCANGRISGCNDLKIQSYARAILLNIFCPEREIGNKKSLCSRYEDMIFLINPDLPHWKCSDGTVSDIGTRTLSDAAAENPDNGTLSSSLNGSNECAESGDPSFDIVFVHGLRGGPFKTWRLGENKSSTTSKSGLVEKIDEEAGKEGTCWPKEWLAIDFPHARLFTVKYKTNLTQWSGASLPLQEVSSMLLKKLISAGIGNRPVVFITHSMGGLVVKQMLYQAKVENFSTLVNNTAGVVFYSCPHFGSKLADMPWRMGLVFRPTPTIGELRSGSPVLVVLNDFISQLHKKGSLDVLSFSETMVTPIVEGYGGYAFRMEIVPIESAYPGFGELVVLESTDHINSCKPVNRTDPSYKETLEFLQKLKAH</sequence>
<gene>
    <name evidence="2" type="ORF">GIB67_023453</name>
</gene>
<dbReference type="Gene3D" id="1.25.10.10">
    <property type="entry name" value="Leucine-rich Repeat Variant"/>
    <property type="match status" value="2"/>
</dbReference>
<dbReference type="Gene3D" id="3.40.50.1820">
    <property type="entry name" value="alpha/beta hydrolase"/>
    <property type="match status" value="1"/>
</dbReference>
<dbReference type="AlphaFoldDB" id="A0A7J7PA52"/>
<comment type="caution">
    <text evidence="2">The sequence shown here is derived from an EMBL/GenBank/DDBJ whole genome shotgun (WGS) entry which is preliminary data.</text>
</comment>
<dbReference type="InterPro" id="IPR029058">
    <property type="entry name" value="AB_hydrolase_fold"/>
</dbReference>
<dbReference type="EMBL" id="JACGCM010000119">
    <property type="protein sequence ID" value="KAF6176162.1"/>
    <property type="molecule type" value="Genomic_DNA"/>
</dbReference>
<organism evidence="2 3">
    <name type="scientific">Kingdonia uniflora</name>
    <dbReference type="NCBI Taxonomy" id="39325"/>
    <lineage>
        <taxon>Eukaryota</taxon>
        <taxon>Viridiplantae</taxon>
        <taxon>Streptophyta</taxon>
        <taxon>Embryophyta</taxon>
        <taxon>Tracheophyta</taxon>
        <taxon>Spermatophyta</taxon>
        <taxon>Magnoliopsida</taxon>
        <taxon>Ranunculales</taxon>
        <taxon>Circaeasteraceae</taxon>
        <taxon>Kingdonia</taxon>
    </lineage>
</organism>
<accession>A0A7J7PA52</accession>
<dbReference type="Proteomes" id="UP000541444">
    <property type="component" value="Unassembled WGS sequence"/>
</dbReference>
<evidence type="ECO:0000313" key="2">
    <source>
        <dbReference type="EMBL" id="KAF6176162.1"/>
    </source>
</evidence>
<reference evidence="2 3" key="1">
    <citation type="journal article" date="2020" name="IScience">
        <title>Genome Sequencing of the Endangered Kingdonia uniflora (Circaeasteraceae, Ranunculales) Reveals Potential Mechanisms of Evolutionary Specialization.</title>
        <authorList>
            <person name="Sun Y."/>
            <person name="Deng T."/>
            <person name="Zhang A."/>
            <person name="Moore M.J."/>
            <person name="Landis J.B."/>
            <person name="Lin N."/>
            <person name="Zhang H."/>
            <person name="Zhang X."/>
            <person name="Huang J."/>
            <person name="Zhang X."/>
            <person name="Sun H."/>
            <person name="Wang H."/>
        </authorList>
    </citation>
    <scope>NUCLEOTIDE SEQUENCE [LARGE SCALE GENOMIC DNA]</scope>
    <source>
        <strain evidence="2">TB1705</strain>
        <tissue evidence="2">Leaf</tissue>
    </source>
</reference>
<dbReference type="PANTHER" id="PTHR48202:SF1">
    <property type="entry name" value="ALPHA_BETA-HYDROLASES SUPERFAMILY PROTEIN"/>
    <property type="match status" value="1"/>
</dbReference>
<proteinExistence type="predicted"/>
<keyword evidence="3" id="KW-1185">Reference proteome</keyword>
<name>A0A7J7PA52_9MAGN</name>
<evidence type="ECO:0000313" key="3">
    <source>
        <dbReference type="Proteomes" id="UP000541444"/>
    </source>
</evidence>
<dbReference type="InterPro" id="IPR016024">
    <property type="entry name" value="ARM-type_fold"/>
</dbReference>
<evidence type="ECO:0008006" key="4">
    <source>
        <dbReference type="Google" id="ProtNLM"/>
    </source>
</evidence>
<dbReference type="PANTHER" id="PTHR48202">
    <property type="entry name" value="ALPHA/BETA-HYDROLASES SUPERFAMILY PROTEIN"/>
    <property type="match status" value="1"/>
</dbReference>
<dbReference type="InterPro" id="IPR011989">
    <property type="entry name" value="ARM-like"/>
</dbReference>
<feature type="compositionally biased region" description="Polar residues" evidence="1">
    <location>
        <begin position="36"/>
        <end position="49"/>
    </location>
</feature>